<name>A0A7S1PJ37_9EUKA</name>
<comment type="similarity">
    <text evidence="1 2">Belongs to the serpin family.</text>
</comment>
<dbReference type="SUPFAM" id="SSF56574">
    <property type="entry name" value="Serpins"/>
    <property type="match status" value="1"/>
</dbReference>
<dbReference type="EMBL" id="HBGD01006811">
    <property type="protein sequence ID" value="CAD9082445.1"/>
    <property type="molecule type" value="Transcribed_RNA"/>
</dbReference>
<dbReference type="InterPro" id="IPR023796">
    <property type="entry name" value="Serpin_dom"/>
</dbReference>
<dbReference type="Pfam" id="PF00079">
    <property type="entry name" value="Serpin"/>
    <property type="match status" value="1"/>
</dbReference>
<dbReference type="AlphaFoldDB" id="A0A7S1PJ37"/>
<dbReference type="Gene3D" id="3.30.497.10">
    <property type="entry name" value="Antithrombin, subunit I, domain 2"/>
    <property type="match status" value="1"/>
</dbReference>
<dbReference type="PANTHER" id="PTHR11461:SF211">
    <property type="entry name" value="GH10112P-RELATED"/>
    <property type="match status" value="1"/>
</dbReference>
<evidence type="ECO:0000256" key="1">
    <source>
        <dbReference type="ARBA" id="ARBA00009500"/>
    </source>
</evidence>
<reference evidence="4" key="1">
    <citation type="submission" date="2021-01" db="EMBL/GenBank/DDBJ databases">
        <authorList>
            <person name="Corre E."/>
            <person name="Pelletier E."/>
            <person name="Niang G."/>
            <person name="Scheremetjew M."/>
            <person name="Finn R."/>
            <person name="Kale V."/>
            <person name="Holt S."/>
            <person name="Cochrane G."/>
            <person name="Meng A."/>
            <person name="Brown T."/>
            <person name="Cohen L."/>
        </authorList>
    </citation>
    <scope>NUCLEOTIDE SEQUENCE</scope>
    <source>
        <strain evidence="4">WS</strain>
    </source>
</reference>
<protein>
    <recommendedName>
        <fullName evidence="3">Serpin domain-containing protein</fullName>
    </recommendedName>
</protein>
<dbReference type="Gene3D" id="2.30.39.10">
    <property type="entry name" value="Alpha-1-antitrypsin, domain 1"/>
    <property type="match status" value="1"/>
</dbReference>
<dbReference type="GO" id="GO:0004867">
    <property type="term" value="F:serine-type endopeptidase inhibitor activity"/>
    <property type="evidence" value="ECO:0007669"/>
    <property type="project" value="InterPro"/>
</dbReference>
<evidence type="ECO:0000259" key="3">
    <source>
        <dbReference type="SMART" id="SM00093"/>
    </source>
</evidence>
<accession>A0A7S1PJ37</accession>
<dbReference type="InterPro" id="IPR036186">
    <property type="entry name" value="Serpin_sf"/>
</dbReference>
<proteinExistence type="inferred from homology"/>
<organism evidence="4">
    <name type="scientific">Percolomonas cosmopolitus</name>
    <dbReference type="NCBI Taxonomy" id="63605"/>
    <lineage>
        <taxon>Eukaryota</taxon>
        <taxon>Discoba</taxon>
        <taxon>Heterolobosea</taxon>
        <taxon>Tetramitia</taxon>
        <taxon>Eutetramitia</taxon>
        <taxon>Percolomonadidae</taxon>
        <taxon>Percolomonas</taxon>
    </lineage>
</organism>
<dbReference type="InterPro" id="IPR042178">
    <property type="entry name" value="Serpin_sf_1"/>
</dbReference>
<dbReference type="InterPro" id="IPR042185">
    <property type="entry name" value="Serpin_sf_2"/>
</dbReference>
<dbReference type="SMART" id="SM00093">
    <property type="entry name" value="SERPIN"/>
    <property type="match status" value="1"/>
</dbReference>
<feature type="domain" description="Serpin" evidence="3">
    <location>
        <begin position="103"/>
        <end position="473"/>
    </location>
</feature>
<dbReference type="InterPro" id="IPR000215">
    <property type="entry name" value="Serpin_fam"/>
</dbReference>
<evidence type="ECO:0000313" key="4">
    <source>
        <dbReference type="EMBL" id="CAD9082445.1"/>
    </source>
</evidence>
<sequence>MECLRREYLLCEHSGRKTTENFKSDFCGVTHQKESCFLHYLRAKFVGDVQFFSHQIRTPPQWHSQIHPLRTMVYNHTFPENVTLPLYALYPNLGTAYYVTPLIHQVMPQETQIIYSPFAILLSLCLAALGASGNSYDEIQSRFVCQPENVKYFLEAMRNESNAFSVTNAMFPSTDYSLTSDFADYSSQNYAPHIEKFDYYSNVPDGRSKFNQRVKELTDNHLKHGLVAESHDGSTLYTDGSEETLAADTSNVLVSGMWVDNQWLYPFPAYLLAKGNFSKIRREDDVEVQEQVETTYMRSYAERLFRVADYGDGIEGISLPMATEGLEMIIVKPTNHSFEALSQAEDRFFSYDDHNSTWKVYNRIELPRFKVESVFDMKPRLKRVGIQEAFDTLLADFSMMFTTRSLLSHVFTWSSLSVNENGIHGAYIPETIEFPVIEIPKEAKRHSFVVDGPFLVSVRYFDETLLEARILEPEGT</sequence>
<dbReference type="GO" id="GO:0005615">
    <property type="term" value="C:extracellular space"/>
    <property type="evidence" value="ECO:0007669"/>
    <property type="project" value="InterPro"/>
</dbReference>
<evidence type="ECO:0000256" key="2">
    <source>
        <dbReference type="RuleBase" id="RU000411"/>
    </source>
</evidence>
<dbReference type="PANTHER" id="PTHR11461">
    <property type="entry name" value="SERINE PROTEASE INHIBITOR, SERPIN"/>
    <property type="match status" value="1"/>
</dbReference>
<gene>
    <name evidence="4" type="ORF">PCOS0759_LOCUS5685</name>
</gene>